<dbReference type="Proteomes" id="UP001057753">
    <property type="component" value="Unassembled WGS sequence"/>
</dbReference>
<dbReference type="InterPro" id="IPR001387">
    <property type="entry name" value="Cro/C1-type_HTH"/>
</dbReference>
<proteinExistence type="predicted"/>
<evidence type="ECO:0000259" key="1">
    <source>
        <dbReference type="PROSITE" id="PS50943"/>
    </source>
</evidence>
<dbReference type="SUPFAM" id="SSF47413">
    <property type="entry name" value="lambda repressor-like DNA-binding domains"/>
    <property type="match status" value="1"/>
</dbReference>
<organism evidence="2 3">
    <name type="scientific">Salipaludibacillus agaradhaerens</name>
    <name type="common">Bacillus agaradhaerens</name>
    <dbReference type="NCBI Taxonomy" id="76935"/>
    <lineage>
        <taxon>Bacteria</taxon>
        <taxon>Bacillati</taxon>
        <taxon>Bacillota</taxon>
        <taxon>Bacilli</taxon>
        <taxon>Bacillales</taxon>
        <taxon>Bacillaceae</taxon>
    </lineage>
</organism>
<dbReference type="GO" id="GO:0003677">
    <property type="term" value="F:DNA binding"/>
    <property type="evidence" value="ECO:0007669"/>
    <property type="project" value="InterPro"/>
</dbReference>
<accession>A0A9Q4B206</accession>
<keyword evidence="3" id="KW-1185">Reference proteome</keyword>
<evidence type="ECO:0000313" key="3">
    <source>
        <dbReference type="Proteomes" id="UP001057753"/>
    </source>
</evidence>
<sequence>MKIYIKIENLMKEHDLSIRKMSEKTGVNRLTLTKYKNGPLDNVNVEVIEKICSTFDCRVEDLIEIK</sequence>
<reference evidence="2" key="1">
    <citation type="submission" date="2020-06" db="EMBL/GenBank/DDBJ databases">
        <title>Insight into the genomes of haloalkaliphilic bacilli from Kenyan soda lakes.</title>
        <authorList>
            <person name="Mwirichia R."/>
            <person name="Villamizar G.C."/>
            <person name="Poehlein A."/>
            <person name="Mugweru J."/>
            <person name="Kipnyargis A."/>
            <person name="Kiplimo D."/>
            <person name="Orwa P."/>
            <person name="Daniel R."/>
        </authorList>
    </citation>
    <scope>NUCLEOTIDE SEQUENCE</scope>
    <source>
        <strain evidence="2">B1096_S55</strain>
    </source>
</reference>
<dbReference type="InterPro" id="IPR010982">
    <property type="entry name" value="Lambda_DNA-bd_dom_sf"/>
</dbReference>
<comment type="caution">
    <text evidence="2">The sequence shown here is derived from an EMBL/GenBank/DDBJ whole genome shotgun (WGS) entry which is preliminary data.</text>
</comment>
<gene>
    <name evidence="2" type="ORF">HXA33_10050</name>
</gene>
<dbReference type="SMART" id="SM00530">
    <property type="entry name" value="HTH_XRE"/>
    <property type="match status" value="1"/>
</dbReference>
<dbReference type="PROSITE" id="PS50943">
    <property type="entry name" value="HTH_CROC1"/>
    <property type="match status" value="1"/>
</dbReference>
<dbReference type="Gene3D" id="1.10.260.40">
    <property type="entry name" value="lambda repressor-like DNA-binding domains"/>
    <property type="match status" value="1"/>
</dbReference>
<dbReference type="Pfam" id="PF13443">
    <property type="entry name" value="HTH_26"/>
    <property type="match status" value="1"/>
</dbReference>
<dbReference type="EMBL" id="JABXYM010000001">
    <property type="protein sequence ID" value="MCR6096898.1"/>
    <property type="molecule type" value="Genomic_DNA"/>
</dbReference>
<evidence type="ECO:0000313" key="2">
    <source>
        <dbReference type="EMBL" id="MCR6096898.1"/>
    </source>
</evidence>
<protein>
    <submittedName>
        <fullName evidence="2">Helix-turn-helix transcriptional regulator</fullName>
    </submittedName>
</protein>
<dbReference type="AlphaFoldDB" id="A0A9Q4B206"/>
<dbReference type="RefSeq" id="WP_257821384.1">
    <property type="nucleotide sequence ID" value="NZ_JABXYM010000001.1"/>
</dbReference>
<name>A0A9Q4B206_SALAG</name>
<feature type="domain" description="HTH cro/C1-type" evidence="1">
    <location>
        <begin position="7"/>
        <end position="62"/>
    </location>
</feature>